<accession>A0ABV0SEV2</accession>
<comment type="caution">
    <text evidence="2">The sequence shown here is derived from an EMBL/GenBank/DDBJ whole genome shotgun (WGS) entry which is preliminary data.</text>
</comment>
<organism evidence="2 3">
    <name type="scientific">Xenoophorus captivus</name>
    <dbReference type="NCBI Taxonomy" id="1517983"/>
    <lineage>
        <taxon>Eukaryota</taxon>
        <taxon>Metazoa</taxon>
        <taxon>Chordata</taxon>
        <taxon>Craniata</taxon>
        <taxon>Vertebrata</taxon>
        <taxon>Euteleostomi</taxon>
        <taxon>Actinopterygii</taxon>
        <taxon>Neopterygii</taxon>
        <taxon>Teleostei</taxon>
        <taxon>Neoteleostei</taxon>
        <taxon>Acanthomorphata</taxon>
        <taxon>Ovalentaria</taxon>
        <taxon>Atherinomorphae</taxon>
        <taxon>Cyprinodontiformes</taxon>
        <taxon>Goodeidae</taxon>
        <taxon>Xenoophorus</taxon>
    </lineage>
</organism>
<dbReference type="EMBL" id="JAHRIN010077494">
    <property type="protein sequence ID" value="MEQ2218750.1"/>
    <property type="molecule type" value="Genomic_DNA"/>
</dbReference>
<keyword evidence="1" id="KW-1133">Transmembrane helix</keyword>
<sequence length="103" mass="11759">MGTCRGPVRSFSEIGYRMVAENRIKTKNRQCTRDRSTEAVICGTILDVMSFIIKNLDHKFDFLSNHADSTDCGCCSSGNMKKYLLTYTFIVFLPFVTPFKIKK</sequence>
<feature type="transmembrane region" description="Helical" evidence="1">
    <location>
        <begin position="83"/>
        <end position="101"/>
    </location>
</feature>
<proteinExistence type="predicted"/>
<reference evidence="2 3" key="1">
    <citation type="submission" date="2021-06" db="EMBL/GenBank/DDBJ databases">
        <authorList>
            <person name="Palmer J.M."/>
        </authorList>
    </citation>
    <scope>NUCLEOTIDE SEQUENCE [LARGE SCALE GENOMIC DNA]</scope>
    <source>
        <strain evidence="2 3">XC_2019</strain>
        <tissue evidence="2">Muscle</tissue>
    </source>
</reference>
<name>A0ABV0SEV2_9TELE</name>
<protein>
    <submittedName>
        <fullName evidence="2">Uncharacterized protein</fullName>
    </submittedName>
</protein>
<keyword evidence="3" id="KW-1185">Reference proteome</keyword>
<keyword evidence="1" id="KW-0812">Transmembrane</keyword>
<evidence type="ECO:0000313" key="2">
    <source>
        <dbReference type="EMBL" id="MEQ2218750.1"/>
    </source>
</evidence>
<evidence type="ECO:0000313" key="3">
    <source>
        <dbReference type="Proteomes" id="UP001434883"/>
    </source>
</evidence>
<gene>
    <name evidence="2" type="ORF">XENOCAPTIV_007639</name>
</gene>
<dbReference type="Proteomes" id="UP001434883">
    <property type="component" value="Unassembled WGS sequence"/>
</dbReference>
<evidence type="ECO:0000256" key="1">
    <source>
        <dbReference type="SAM" id="Phobius"/>
    </source>
</evidence>
<keyword evidence="1" id="KW-0472">Membrane</keyword>